<organism evidence="3 4">
    <name type="scientific">Halobacillus naozhouensis</name>
    <dbReference type="NCBI Taxonomy" id="554880"/>
    <lineage>
        <taxon>Bacteria</taxon>
        <taxon>Bacillati</taxon>
        <taxon>Bacillota</taxon>
        <taxon>Bacilli</taxon>
        <taxon>Bacillales</taxon>
        <taxon>Bacillaceae</taxon>
        <taxon>Halobacillus</taxon>
    </lineage>
</organism>
<dbReference type="PROSITE" id="PS51257">
    <property type="entry name" value="PROKAR_LIPOPROTEIN"/>
    <property type="match status" value="1"/>
</dbReference>
<sequence>MLRIIMAGVLMTLLMTACGQNYSNYQGSTNRETIENLSTQNEQTSEVENENPRSMDRVGDTWGLKQDRNLMKEAANQVPGVTVKRVIIEAGQAWVTVEVDRELSSDEKMDWTKQIKDAVYRAVPRYNINVKIR</sequence>
<evidence type="ECO:0000256" key="1">
    <source>
        <dbReference type="SAM" id="MobiDB-lite"/>
    </source>
</evidence>
<feature type="signal peptide" evidence="2">
    <location>
        <begin position="1"/>
        <end position="19"/>
    </location>
</feature>
<protein>
    <recommendedName>
        <fullName evidence="5">Sporulation lipoprotein YhcN/YlaJ (Spore_YhcN_YlaJ)</fullName>
    </recommendedName>
</protein>
<evidence type="ECO:0000256" key="2">
    <source>
        <dbReference type="SAM" id="SignalP"/>
    </source>
</evidence>
<name>A0ABY8IWI0_9BACI</name>
<accession>A0ABY8IWI0</accession>
<proteinExistence type="predicted"/>
<gene>
    <name evidence="3" type="ORF">P9989_18795</name>
</gene>
<dbReference type="RefSeq" id="WP_283076378.1">
    <property type="nucleotide sequence ID" value="NZ_CP121671.1"/>
</dbReference>
<feature type="chain" id="PRO_5047352189" description="Sporulation lipoprotein YhcN/YlaJ (Spore_YhcN_YlaJ)" evidence="2">
    <location>
        <begin position="20"/>
        <end position="133"/>
    </location>
</feature>
<evidence type="ECO:0000313" key="3">
    <source>
        <dbReference type="EMBL" id="WFT74380.1"/>
    </source>
</evidence>
<reference evidence="3 4" key="1">
    <citation type="submission" date="2023-04" db="EMBL/GenBank/DDBJ databases">
        <title>Genome sequence of Halobacillus naozhouensis KACC 21980.</title>
        <authorList>
            <person name="Kim S."/>
            <person name="Heo J."/>
            <person name="Kwon S.-W."/>
        </authorList>
    </citation>
    <scope>NUCLEOTIDE SEQUENCE [LARGE SCALE GENOMIC DNA]</scope>
    <source>
        <strain evidence="3 4">KCTC 13234</strain>
    </source>
</reference>
<evidence type="ECO:0000313" key="4">
    <source>
        <dbReference type="Proteomes" id="UP001221597"/>
    </source>
</evidence>
<evidence type="ECO:0008006" key="5">
    <source>
        <dbReference type="Google" id="ProtNLM"/>
    </source>
</evidence>
<keyword evidence="2" id="KW-0732">Signal</keyword>
<dbReference type="Proteomes" id="UP001221597">
    <property type="component" value="Chromosome"/>
</dbReference>
<keyword evidence="4" id="KW-1185">Reference proteome</keyword>
<feature type="region of interest" description="Disordered" evidence="1">
    <location>
        <begin position="38"/>
        <end position="58"/>
    </location>
</feature>
<dbReference type="EMBL" id="CP121671">
    <property type="protein sequence ID" value="WFT74380.1"/>
    <property type="molecule type" value="Genomic_DNA"/>
</dbReference>